<feature type="domain" description="Alpha-D-phosphohexomutase alpha/beta/alpha" evidence="14">
    <location>
        <begin position="329"/>
        <end position="453"/>
    </location>
</feature>
<dbReference type="SUPFAM" id="SSF53738">
    <property type="entry name" value="Phosphoglucomutase, first 3 domains"/>
    <property type="match status" value="3"/>
</dbReference>
<dbReference type="PANTHER" id="PTHR45745">
    <property type="entry name" value="PHOSPHOMANNOMUTASE 45A"/>
    <property type="match status" value="1"/>
</dbReference>
<accession>A0A3Q0KIP8</accession>
<keyword evidence="5" id="KW-0313">Glucose metabolism</keyword>
<dbReference type="InterPro" id="IPR036900">
    <property type="entry name" value="A-D-PHexomutase_C_sf"/>
</dbReference>
<evidence type="ECO:0000256" key="1">
    <source>
        <dbReference type="ARBA" id="ARBA00001946"/>
    </source>
</evidence>
<keyword evidence="9" id="KW-0413">Isomerase</keyword>
<evidence type="ECO:0000256" key="5">
    <source>
        <dbReference type="ARBA" id="ARBA00022526"/>
    </source>
</evidence>
<dbReference type="GO" id="GO:0005737">
    <property type="term" value="C:cytoplasm"/>
    <property type="evidence" value="ECO:0007669"/>
    <property type="project" value="UniProtKB-SubCell"/>
</dbReference>
<keyword evidence="6" id="KW-0597">Phosphoprotein</keyword>
<reference evidence="15" key="1">
    <citation type="journal article" date="2012" name="PLoS Negl. Trop. Dis.">
        <title>A systematically improved high quality genome and transcriptome of the human blood fluke Schistosoma mansoni.</title>
        <authorList>
            <person name="Protasio A.V."/>
            <person name="Tsai I.J."/>
            <person name="Babbage A."/>
            <person name="Nichol S."/>
            <person name="Hunt M."/>
            <person name="Aslett M.A."/>
            <person name="De Silva N."/>
            <person name="Velarde G.S."/>
            <person name="Anderson T.J."/>
            <person name="Clark R.C."/>
            <person name="Davidson C."/>
            <person name="Dillon G.P."/>
            <person name="Holroyd N.E."/>
            <person name="LoVerde P.T."/>
            <person name="Lloyd C."/>
            <person name="McQuillan J."/>
            <person name="Oliveira G."/>
            <person name="Otto T.D."/>
            <person name="Parker-Manuel S.J."/>
            <person name="Quail M.A."/>
            <person name="Wilson R.A."/>
            <person name="Zerlotini A."/>
            <person name="Dunne D.W."/>
            <person name="Berriman M."/>
        </authorList>
    </citation>
    <scope>NUCLEOTIDE SEQUENCE [LARGE SCALE GENOMIC DNA]</scope>
    <source>
        <strain evidence="15">Puerto Rican</strain>
    </source>
</reference>
<dbReference type="GO" id="GO:0006166">
    <property type="term" value="P:purine ribonucleoside salvage"/>
    <property type="evidence" value="ECO:0007669"/>
    <property type="project" value="TreeGrafter"/>
</dbReference>
<dbReference type="InterPro" id="IPR005844">
    <property type="entry name" value="A-D-PHexomutase_a/b/a-I"/>
</dbReference>
<dbReference type="GO" id="GO:0006006">
    <property type="term" value="P:glucose metabolic process"/>
    <property type="evidence" value="ECO:0007669"/>
    <property type="project" value="UniProtKB-KW"/>
</dbReference>
<dbReference type="InterPro" id="IPR016055">
    <property type="entry name" value="A-D-PHexomutase_a/b/a-I/II/III"/>
</dbReference>
<dbReference type="GO" id="GO:0005634">
    <property type="term" value="C:nucleus"/>
    <property type="evidence" value="ECO:0007669"/>
    <property type="project" value="TreeGrafter"/>
</dbReference>
<dbReference type="WBParaSite" id="Smp_085150.1">
    <property type="protein sequence ID" value="Smp_085150.1"/>
    <property type="gene ID" value="Smp_085150"/>
</dbReference>
<evidence type="ECO:0000256" key="8">
    <source>
        <dbReference type="ARBA" id="ARBA00022842"/>
    </source>
</evidence>
<evidence type="ECO:0000256" key="11">
    <source>
        <dbReference type="RuleBase" id="RU004326"/>
    </source>
</evidence>
<name>A0A3Q0KIP8_SCHMA</name>
<dbReference type="Gene3D" id="3.30.310.50">
    <property type="entry name" value="Alpha-D-phosphohexomutase, C-terminal domain"/>
    <property type="match status" value="1"/>
</dbReference>
<dbReference type="FunCoup" id="A0A3Q0KIP8">
    <property type="interactions" value="603"/>
</dbReference>
<dbReference type="PROSITE" id="PS00710">
    <property type="entry name" value="PGM_PMM"/>
    <property type="match status" value="1"/>
</dbReference>
<keyword evidence="4" id="KW-0963">Cytoplasm</keyword>
<keyword evidence="10" id="KW-0119">Carbohydrate metabolism</keyword>
<evidence type="ECO:0000256" key="10">
    <source>
        <dbReference type="ARBA" id="ARBA00023277"/>
    </source>
</evidence>
<evidence type="ECO:0000256" key="3">
    <source>
        <dbReference type="ARBA" id="ARBA00010231"/>
    </source>
</evidence>
<keyword evidence="15" id="KW-1185">Reference proteome</keyword>
<dbReference type="GO" id="GO:0008973">
    <property type="term" value="F:phosphopentomutase activity"/>
    <property type="evidence" value="ECO:0007669"/>
    <property type="project" value="TreeGrafter"/>
</dbReference>
<dbReference type="Proteomes" id="UP000008854">
    <property type="component" value="Unassembled WGS sequence"/>
</dbReference>
<sequence>MDNKLAESLEEWMKYDKNESTRSQIKLLKEKEAWDELRKLLLERMAFGTAGLRARMGPGYSQMNDLTIIQTTQGLLKYSLKTFSGLKSDGIIVGYDARHNSKKWAFIVANIFVNAGCKVYLFKDTFPTPMVAFGVRLFKTALGVMITASHNPKDDNGYKVYWSNGCQIISPHDSGISSCILESLEPLETSWNIDNVEANPLCLDPMPKLLKTYCRLQKSRLCFTESENIKCKTSFVYTPMHGVGWEAVKTLVSCFGFPPLEPVPEQITPNPDFPTVNYPNPEEGRSALNLGIKHAESIKSTIIFANDPDADRLAVAEKQKSGQWKIFSGNELGALFGWWLSLQWKIHNPHVNPSSVAVLSSTVSSKILKTIAEHEGFRFEETLTGFKWLGNRSCELESQNIKTIFAFEEAIGFMCGDVVWDKDGVGALAVMAELTAYVHRNGKLLSEQLIEIYNIYGQHISNNGYYFCHEPEKIVKMFNRIRNWPNEPGPKGYPQKLGRFQITGIRDLTVGYDDHYPDLKPVLPVSKSSQLITFDFSNGVTLTLRTSGTEPKIKYYSELRSKSGSEASVESLTNELQELVNKMIEEFYEPEKNGFLPRVD</sequence>
<evidence type="ECO:0000256" key="7">
    <source>
        <dbReference type="ARBA" id="ARBA00022723"/>
    </source>
</evidence>
<dbReference type="PANTHER" id="PTHR45745:SF1">
    <property type="entry name" value="PHOSPHOGLUCOMUTASE 2B-RELATED"/>
    <property type="match status" value="1"/>
</dbReference>
<evidence type="ECO:0000256" key="4">
    <source>
        <dbReference type="ARBA" id="ARBA00022490"/>
    </source>
</evidence>
<reference evidence="16" key="2">
    <citation type="submission" date="2018-12" db="UniProtKB">
        <authorList>
            <consortium name="WormBaseParasite"/>
        </authorList>
    </citation>
    <scope>IDENTIFICATION</scope>
    <source>
        <strain evidence="16">Puerto Rican</strain>
    </source>
</reference>
<dbReference type="AlphaFoldDB" id="A0A3Q0KIP8"/>
<dbReference type="Pfam" id="PF02879">
    <property type="entry name" value="PGM_PMM_II"/>
    <property type="match status" value="1"/>
</dbReference>
<dbReference type="SUPFAM" id="SSF55957">
    <property type="entry name" value="Phosphoglucomutase, C-terminal domain"/>
    <property type="match status" value="1"/>
</dbReference>
<organism evidence="15 16">
    <name type="scientific">Schistosoma mansoni</name>
    <name type="common">Blood fluke</name>
    <dbReference type="NCBI Taxonomy" id="6183"/>
    <lineage>
        <taxon>Eukaryota</taxon>
        <taxon>Metazoa</taxon>
        <taxon>Spiralia</taxon>
        <taxon>Lophotrochozoa</taxon>
        <taxon>Platyhelminthes</taxon>
        <taxon>Trematoda</taxon>
        <taxon>Digenea</taxon>
        <taxon>Strigeidida</taxon>
        <taxon>Schistosomatoidea</taxon>
        <taxon>Schistosomatidae</taxon>
        <taxon>Schistosoma</taxon>
    </lineage>
</organism>
<feature type="domain" description="Alpha-D-phosphohexomutase alpha/beta/alpha" evidence="13">
    <location>
        <begin position="227"/>
        <end position="319"/>
    </location>
</feature>
<keyword evidence="8 11" id="KW-0460">Magnesium</keyword>
<dbReference type="Pfam" id="PF02878">
    <property type="entry name" value="PGM_PMM_I"/>
    <property type="match status" value="1"/>
</dbReference>
<dbReference type="ExpressionAtlas" id="A0A3Q0KIP8">
    <property type="expression patterns" value="baseline and differential"/>
</dbReference>
<evidence type="ECO:0000313" key="16">
    <source>
        <dbReference type="WBParaSite" id="Smp_085150.1"/>
    </source>
</evidence>
<dbReference type="GO" id="GO:0000287">
    <property type="term" value="F:magnesium ion binding"/>
    <property type="evidence" value="ECO:0007669"/>
    <property type="project" value="InterPro"/>
</dbReference>
<dbReference type="InterPro" id="IPR005846">
    <property type="entry name" value="A-D-PHexomutase_a/b/a-III"/>
</dbReference>
<dbReference type="Gene3D" id="3.40.120.10">
    <property type="entry name" value="Alpha-D-Glucose-1,6-Bisphosphate, subunit A, domain 3"/>
    <property type="match status" value="3"/>
</dbReference>
<dbReference type="Pfam" id="PF02880">
    <property type="entry name" value="PGM_PMM_III"/>
    <property type="match status" value="1"/>
</dbReference>
<dbReference type="InterPro" id="IPR005845">
    <property type="entry name" value="A-D-PHexomutase_a/b/a-II"/>
</dbReference>
<dbReference type="InterPro" id="IPR016066">
    <property type="entry name" value="A-D-PHexomutase_CS"/>
</dbReference>
<dbReference type="FunFam" id="3.40.120.10:FF:000035">
    <property type="entry name" value="Pgm3p"/>
    <property type="match status" value="1"/>
</dbReference>
<dbReference type="InParanoid" id="A0A3Q0KIP8"/>
<evidence type="ECO:0000259" key="12">
    <source>
        <dbReference type="Pfam" id="PF02878"/>
    </source>
</evidence>
<comment type="similarity">
    <text evidence="3 11">Belongs to the phosphohexose mutase family.</text>
</comment>
<dbReference type="STRING" id="6183.A0A3Q0KIP8"/>
<feature type="domain" description="Alpha-D-phosphohexomutase alpha/beta/alpha" evidence="12">
    <location>
        <begin position="45"/>
        <end position="182"/>
    </location>
</feature>
<evidence type="ECO:0000259" key="14">
    <source>
        <dbReference type="Pfam" id="PF02880"/>
    </source>
</evidence>
<evidence type="ECO:0000313" key="15">
    <source>
        <dbReference type="Proteomes" id="UP000008854"/>
    </source>
</evidence>
<comment type="cofactor">
    <cofactor evidence="1">
        <name>Mg(2+)</name>
        <dbReference type="ChEBI" id="CHEBI:18420"/>
    </cofactor>
</comment>
<comment type="subcellular location">
    <subcellularLocation>
        <location evidence="2">Cytoplasm</location>
    </subcellularLocation>
</comment>
<proteinExistence type="inferred from homology"/>
<evidence type="ECO:0000259" key="13">
    <source>
        <dbReference type="Pfam" id="PF02879"/>
    </source>
</evidence>
<protein>
    <submittedName>
        <fullName evidence="16">Putative phosphoglucomutase</fullName>
    </submittedName>
</protein>
<dbReference type="CDD" id="cd05799">
    <property type="entry name" value="PGM2"/>
    <property type="match status" value="1"/>
</dbReference>
<evidence type="ECO:0000256" key="9">
    <source>
        <dbReference type="ARBA" id="ARBA00023235"/>
    </source>
</evidence>
<evidence type="ECO:0000256" key="2">
    <source>
        <dbReference type="ARBA" id="ARBA00004496"/>
    </source>
</evidence>
<evidence type="ECO:0000256" key="6">
    <source>
        <dbReference type="ARBA" id="ARBA00022553"/>
    </source>
</evidence>
<keyword evidence="7 11" id="KW-0479">Metal-binding</keyword>